<dbReference type="PANTHER" id="PTHR11839">
    <property type="entry name" value="UDP/ADP-SUGAR PYROPHOSPHATASE"/>
    <property type="match status" value="1"/>
</dbReference>
<accession>A0AAJ1V268</accession>
<gene>
    <name evidence="4" type="ORF">QP433_02040</name>
</gene>
<comment type="caution">
    <text evidence="4">The sequence shown here is derived from an EMBL/GenBank/DDBJ whole genome shotgun (WGS) entry which is preliminary data.</text>
</comment>
<dbReference type="PANTHER" id="PTHR11839:SF18">
    <property type="entry name" value="NUDIX HYDROLASE DOMAIN-CONTAINING PROTEIN"/>
    <property type="match status" value="1"/>
</dbReference>
<dbReference type="GO" id="GO:0016787">
    <property type="term" value="F:hydrolase activity"/>
    <property type="evidence" value="ECO:0007669"/>
    <property type="project" value="UniProtKB-KW"/>
</dbReference>
<dbReference type="Gene3D" id="3.90.79.10">
    <property type="entry name" value="Nucleoside Triphosphate Pyrophosphohydrolase"/>
    <property type="match status" value="1"/>
</dbReference>
<dbReference type="CDD" id="cd03424">
    <property type="entry name" value="NUDIX_ADPRase_Nudt5_UGPPase_Nudt14"/>
    <property type="match status" value="1"/>
</dbReference>
<dbReference type="InterPro" id="IPR015797">
    <property type="entry name" value="NUDIX_hydrolase-like_dom_sf"/>
</dbReference>
<feature type="domain" description="Nudix hydrolase" evidence="3">
    <location>
        <begin position="45"/>
        <end position="179"/>
    </location>
</feature>
<dbReference type="RefSeq" id="WP_285065391.1">
    <property type="nucleotide sequence ID" value="NZ_JASOOE010000003.1"/>
</dbReference>
<dbReference type="SUPFAM" id="SSF55811">
    <property type="entry name" value="Nudix"/>
    <property type="match status" value="1"/>
</dbReference>
<evidence type="ECO:0000313" key="4">
    <source>
        <dbReference type="EMBL" id="MDK7186753.1"/>
    </source>
</evidence>
<dbReference type="Pfam" id="PF00293">
    <property type="entry name" value="NUDIX"/>
    <property type="match status" value="1"/>
</dbReference>
<proteinExistence type="predicted"/>
<evidence type="ECO:0000256" key="2">
    <source>
        <dbReference type="ARBA" id="ARBA00022801"/>
    </source>
</evidence>
<organism evidence="4 5">
    <name type="scientific">Facklamia hominis</name>
    <dbReference type="NCBI Taxonomy" id="178214"/>
    <lineage>
        <taxon>Bacteria</taxon>
        <taxon>Bacillati</taxon>
        <taxon>Bacillota</taxon>
        <taxon>Bacilli</taxon>
        <taxon>Lactobacillales</taxon>
        <taxon>Aerococcaceae</taxon>
        <taxon>Facklamia</taxon>
    </lineage>
</organism>
<keyword evidence="2 4" id="KW-0378">Hydrolase</keyword>
<dbReference type="Proteomes" id="UP001229251">
    <property type="component" value="Unassembled WGS sequence"/>
</dbReference>
<dbReference type="GO" id="GO:0006753">
    <property type="term" value="P:nucleoside phosphate metabolic process"/>
    <property type="evidence" value="ECO:0007669"/>
    <property type="project" value="TreeGrafter"/>
</dbReference>
<dbReference type="GO" id="GO:0019693">
    <property type="term" value="P:ribose phosphate metabolic process"/>
    <property type="evidence" value="ECO:0007669"/>
    <property type="project" value="TreeGrafter"/>
</dbReference>
<sequence>MSSIRFIQENQILKEQEVFKGKMLRVFSNQIQLPNGVQVQRELVHHLPAVAILAINERQQVCLVKQYRPAVASDLLEIPAGLIDRIEGQLEEPICAAKRELEEETSYQAKTWVKGPSFYVSPGFLDEKIYLFFAKNLELVEDALPQDDDEDVSCEWYDREQVESMLEQGEIQDLKTLFALQIFLGTGGYHGVI</sequence>
<evidence type="ECO:0000313" key="5">
    <source>
        <dbReference type="Proteomes" id="UP001229251"/>
    </source>
</evidence>
<evidence type="ECO:0000256" key="1">
    <source>
        <dbReference type="ARBA" id="ARBA00001946"/>
    </source>
</evidence>
<reference evidence="4" key="1">
    <citation type="submission" date="2023-05" db="EMBL/GenBank/DDBJ databases">
        <title>Cataloging the Phylogenetic Diversity of Human Bladder Bacteria.</title>
        <authorList>
            <person name="Du J."/>
        </authorList>
    </citation>
    <scope>NUCLEOTIDE SEQUENCE</scope>
    <source>
        <strain evidence="4">UMB1231</strain>
    </source>
</reference>
<dbReference type="AlphaFoldDB" id="A0AAJ1V268"/>
<comment type="cofactor">
    <cofactor evidence="1">
        <name>Mg(2+)</name>
        <dbReference type="ChEBI" id="CHEBI:18420"/>
    </cofactor>
</comment>
<dbReference type="EMBL" id="JASOOE010000003">
    <property type="protein sequence ID" value="MDK7186753.1"/>
    <property type="molecule type" value="Genomic_DNA"/>
</dbReference>
<dbReference type="InterPro" id="IPR000086">
    <property type="entry name" value="NUDIX_hydrolase_dom"/>
</dbReference>
<name>A0AAJ1V268_9LACT</name>
<dbReference type="PROSITE" id="PS51462">
    <property type="entry name" value="NUDIX"/>
    <property type="match status" value="1"/>
</dbReference>
<protein>
    <submittedName>
        <fullName evidence="4">NUDIX hydrolase</fullName>
        <ecNumber evidence="4">3.6.-.-</ecNumber>
    </submittedName>
</protein>
<evidence type="ECO:0000259" key="3">
    <source>
        <dbReference type="PROSITE" id="PS51462"/>
    </source>
</evidence>
<dbReference type="EC" id="3.6.-.-" evidence="4"/>
<dbReference type="GO" id="GO:0005829">
    <property type="term" value="C:cytosol"/>
    <property type="evidence" value="ECO:0007669"/>
    <property type="project" value="TreeGrafter"/>
</dbReference>